<evidence type="ECO:0000256" key="2">
    <source>
        <dbReference type="ARBA" id="ARBA00022448"/>
    </source>
</evidence>
<protein>
    <submittedName>
        <fullName evidence="8">Uncharacterized protein</fullName>
    </submittedName>
</protein>
<evidence type="ECO:0000256" key="1">
    <source>
        <dbReference type="ARBA" id="ARBA00004141"/>
    </source>
</evidence>
<feature type="transmembrane region" description="Helical" evidence="7">
    <location>
        <begin position="141"/>
        <end position="161"/>
    </location>
</feature>
<organism evidence="8 9">
    <name type="scientific">Blepharisma stoltei</name>
    <dbReference type="NCBI Taxonomy" id="1481888"/>
    <lineage>
        <taxon>Eukaryota</taxon>
        <taxon>Sar</taxon>
        <taxon>Alveolata</taxon>
        <taxon>Ciliophora</taxon>
        <taxon>Postciliodesmatophora</taxon>
        <taxon>Heterotrichea</taxon>
        <taxon>Heterotrichida</taxon>
        <taxon>Blepharismidae</taxon>
        <taxon>Blepharisma</taxon>
    </lineage>
</organism>
<sequence>MNLKHKFCAEAYGTFLLTFVIVAKDYEATLIGPAFWMCVQGTNMIHSFHFNPCVQIASLLHKKGTHNLILKDKKFLLWSLLAQIIGAIPGVFAAWWIYDSDFYFKTGDDYNDAQKFFAELIFCIHIILCPLGLTYWPHNKLIGSLVVSGGITAGIITVGHISGACFNPTICFTVNIIQGIRTGDSEHFEYLWIYFIAPVIAMLIAAGLACIIHFPTEPEKPILHEGIAGRNNGVPKHEVIETVHSIDLQVTKRV</sequence>
<dbReference type="PRINTS" id="PR00783">
    <property type="entry name" value="MINTRINSICP"/>
</dbReference>
<feature type="transmembrane region" description="Helical" evidence="7">
    <location>
        <begin position="117"/>
        <end position="136"/>
    </location>
</feature>
<feature type="transmembrane region" description="Helical" evidence="7">
    <location>
        <begin position="75"/>
        <end position="97"/>
    </location>
</feature>
<evidence type="ECO:0000256" key="6">
    <source>
        <dbReference type="RuleBase" id="RU000477"/>
    </source>
</evidence>
<accession>A0AAU9J534</accession>
<feature type="transmembrane region" description="Helical" evidence="7">
    <location>
        <begin position="191"/>
        <end position="214"/>
    </location>
</feature>
<evidence type="ECO:0000256" key="5">
    <source>
        <dbReference type="ARBA" id="ARBA00023136"/>
    </source>
</evidence>
<comment type="caution">
    <text evidence="8">The sequence shown here is derived from an EMBL/GenBank/DDBJ whole genome shotgun (WGS) entry which is preliminary data.</text>
</comment>
<proteinExistence type="inferred from homology"/>
<dbReference type="GO" id="GO:0016020">
    <property type="term" value="C:membrane"/>
    <property type="evidence" value="ECO:0007669"/>
    <property type="project" value="UniProtKB-SubCell"/>
</dbReference>
<dbReference type="SUPFAM" id="SSF81338">
    <property type="entry name" value="Aquaporin-like"/>
    <property type="match status" value="1"/>
</dbReference>
<dbReference type="Pfam" id="PF00230">
    <property type="entry name" value="MIP"/>
    <property type="match status" value="1"/>
</dbReference>
<dbReference type="InterPro" id="IPR000425">
    <property type="entry name" value="MIP"/>
</dbReference>
<gene>
    <name evidence="8" type="ORF">BSTOLATCC_MIC30408</name>
</gene>
<keyword evidence="4 7" id="KW-1133">Transmembrane helix</keyword>
<dbReference type="InterPro" id="IPR034294">
    <property type="entry name" value="Aquaporin_transptr"/>
</dbReference>
<keyword evidence="5 7" id="KW-0472">Membrane</keyword>
<dbReference type="GO" id="GO:0015267">
    <property type="term" value="F:channel activity"/>
    <property type="evidence" value="ECO:0007669"/>
    <property type="project" value="InterPro"/>
</dbReference>
<evidence type="ECO:0000313" key="9">
    <source>
        <dbReference type="Proteomes" id="UP001162131"/>
    </source>
</evidence>
<dbReference type="PANTHER" id="PTHR45724:SF13">
    <property type="entry name" value="AQUAPORIN NIP1-1-RELATED"/>
    <property type="match status" value="1"/>
</dbReference>
<comment type="subcellular location">
    <subcellularLocation>
        <location evidence="1">Membrane</location>
        <topology evidence="1">Multi-pass membrane protein</topology>
    </subcellularLocation>
</comment>
<evidence type="ECO:0000256" key="7">
    <source>
        <dbReference type="SAM" id="Phobius"/>
    </source>
</evidence>
<keyword evidence="9" id="KW-1185">Reference proteome</keyword>
<dbReference type="Gene3D" id="1.20.1080.10">
    <property type="entry name" value="Glycerol uptake facilitator protein"/>
    <property type="match status" value="1"/>
</dbReference>
<dbReference type="InterPro" id="IPR023271">
    <property type="entry name" value="Aquaporin-like"/>
</dbReference>
<evidence type="ECO:0000313" key="8">
    <source>
        <dbReference type="EMBL" id="CAG9322026.1"/>
    </source>
</evidence>
<keyword evidence="3 6" id="KW-0812">Transmembrane</keyword>
<keyword evidence="2 6" id="KW-0813">Transport</keyword>
<evidence type="ECO:0000256" key="4">
    <source>
        <dbReference type="ARBA" id="ARBA00022989"/>
    </source>
</evidence>
<evidence type="ECO:0000256" key="3">
    <source>
        <dbReference type="ARBA" id="ARBA00022692"/>
    </source>
</evidence>
<dbReference type="EMBL" id="CAJZBQ010000030">
    <property type="protein sequence ID" value="CAG9322026.1"/>
    <property type="molecule type" value="Genomic_DNA"/>
</dbReference>
<dbReference type="PANTHER" id="PTHR45724">
    <property type="entry name" value="AQUAPORIN NIP2-1"/>
    <property type="match status" value="1"/>
</dbReference>
<dbReference type="Proteomes" id="UP001162131">
    <property type="component" value="Unassembled WGS sequence"/>
</dbReference>
<dbReference type="AlphaFoldDB" id="A0AAU9J534"/>
<reference evidence="8" key="1">
    <citation type="submission" date="2021-09" db="EMBL/GenBank/DDBJ databases">
        <authorList>
            <consortium name="AG Swart"/>
            <person name="Singh M."/>
            <person name="Singh A."/>
            <person name="Seah K."/>
            <person name="Emmerich C."/>
        </authorList>
    </citation>
    <scope>NUCLEOTIDE SEQUENCE</scope>
    <source>
        <strain evidence="8">ATCC30299</strain>
    </source>
</reference>
<comment type="similarity">
    <text evidence="6">Belongs to the MIP/aquaporin (TC 1.A.8) family.</text>
</comment>
<name>A0AAU9J534_9CILI</name>